<dbReference type="InterPro" id="IPR003439">
    <property type="entry name" value="ABC_transporter-like_ATP-bd"/>
</dbReference>
<evidence type="ECO:0000256" key="8">
    <source>
        <dbReference type="ARBA" id="ARBA00023204"/>
    </source>
</evidence>
<keyword evidence="7 11" id="KW-0238">DNA-binding</keyword>
<dbReference type="CDD" id="cd03221">
    <property type="entry name" value="ABCF_EF-3"/>
    <property type="match status" value="2"/>
</dbReference>
<evidence type="ECO:0000256" key="2">
    <source>
        <dbReference type="ARBA" id="ARBA00022737"/>
    </source>
</evidence>
<evidence type="ECO:0000313" key="14">
    <source>
        <dbReference type="EMBL" id="MRH77682.1"/>
    </source>
</evidence>
<organism evidence="14 15">
    <name type="scientific">Spiribacter salilacus</name>
    <dbReference type="NCBI Taxonomy" id="2664894"/>
    <lineage>
        <taxon>Bacteria</taxon>
        <taxon>Pseudomonadati</taxon>
        <taxon>Pseudomonadota</taxon>
        <taxon>Gammaproteobacteria</taxon>
        <taxon>Chromatiales</taxon>
        <taxon>Ectothiorhodospiraceae</taxon>
        <taxon>Spiribacter</taxon>
    </lineage>
</organism>
<dbReference type="GO" id="GO:0043022">
    <property type="term" value="F:ribosome binding"/>
    <property type="evidence" value="ECO:0007669"/>
    <property type="project" value="UniProtKB-UniRule"/>
</dbReference>
<dbReference type="HAMAP" id="MF_00848">
    <property type="entry name" value="Uup"/>
    <property type="match status" value="1"/>
</dbReference>
<dbReference type="InterPro" id="IPR051309">
    <property type="entry name" value="ABCF_ATPase"/>
</dbReference>
<proteinExistence type="inferred from homology"/>
<dbReference type="GO" id="GO:0016887">
    <property type="term" value="F:ATP hydrolysis activity"/>
    <property type="evidence" value="ECO:0007669"/>
    <property type="project" value="UniProtKB-UniRule"/>
</dbReference>
<evidence type="ECO:0000256" key="11">
    <source>
        <dbReference type="HAMAP-Rule" id="MF_00848"/>
    </source>
</evidence>
<dbReference type="GO" id="GO:0005737">
    <property type="term" value="C:cytoplasm"/>
    <property type="evidence" value="ECO:0007669"/>
    <property type="project" value="UniProtKB-SubCell"/>
</dbReference>
<keyword evidence="5 11" id="KW-0378">Hydrolase</keyword>
<dbReference type="InterPro" id="IPR032524">
    <property type="entry name" value="ABC_tran_C"/>
</dbReference>
<evidence type="ECO:0000313" key="15">
    <source>
        <dbReference type="Proteomes" id="UP000433788"/>
    </source>
</evidence>
<reference evidence="14 15" key="1">
    <citation type="submission" date="2019-11" db="EMBL/GenBank/DDBJ databases">
        <authorList>
            <person name="Zhang X.Y."/>
        </authorList>
    </citation>
    <scope>NUCLEOTIDE SEQUENCE [LARGE SCALE GENOMIC DNA]</scope>
    <source>
        <strain evidence="14 15">C176</strain>
    </source>
</reference>
<comment type="function">
    <text evidence="11">Probably plays a role in ribosome assembly or function. May be involved in resolution of branched DNA intermediates that result from template switching in postreplication gaps. Binds DNA and has ATPase activity.</text>
</comment>
<keyword evidence="6 11" id="KW-0067">ATP-binding</keyword>
<feature type="domain" description="ABC transporter" evidence="13">
    <location>
        <begin position="4"/>
        <end position="250"/>
    </location>
</feature>
<dbReference type="InterPro" id="IPR003593">
    <property type="entry name" value="AAA+_ATPase"/>
</dbReference>
<evidence type="ECO:0000256" key="7">
    <source>
        <dbReference type="ARBA" id="ARBA00023125"/>
    </source>
</evidence>
<evidence type="ECO:0000256" key="4">
    <source>
        <dbReference type="ARBA" id="ARBA00022763"/>
    </source>
</evidence>
<dbReference type="PROSITE" id="PS00211">
    <property type="entry name" value="ABC_TRANSPORTER_1"/>
    <property type="match status" value="1"/>
</dbReference>
<evidence type="ECO:0000259" key="13">
    <source>
        <dbReference type="PROSITE" id="PS50893"/>
    </source>
</evidence>
<feature type="compositionally biased region" description="Low complexity" evidence="12">
    <location>
        <begin position="529"/>
        <end position="548"/>
    </location>
</feature>
<feature type="region of interest" description="Disordered" evidence="12">
    <location>
        <begin position="528"/>
        <end position="562"/>
    </location>
</feature>
<dbReference type="FunFam" id="3.40.50.300:FF:000011">
    <property type="entry name" value="Putative ABC transporter ATP-binding component"/>
    <property type="match status" value="1"/>
</dbReference>
<name>A0A6N7QNR9_9GAMM</name>
<accession>A0A6N7QNR9</accession>
<keyword evidence="8 11" id="KW-0234">DNA repair</keyword>
<keyword evidence="4 11" id="KW-0227">DNA damage</keyword>
<evidence type="ECO:0000256" key="1">
    <source>
        <dbReference type="ARBA" id="ARBA00022490"/>
    </source>
</evidence>
<evidence type="ECO:0000256" key="10">
    <source>
        <dbReference type="ARBA" id="ARBA00061478"/>
    </source>
</evidence>
<evidence type="ECO:0000256" key="5">
    <source>
        <dbReference type="ARBA" id="ARBA00022801"/>
    </source>
</evidence>
<dbReference type="Pfam" id="PF12848">
    <property type="entry name" value="ABC_tran_Xtn"/>
    <property type="match status" value="1"/>
</dbReference>
<evidence type="ECO:0000256" key="9">
    <source>
        <dbReference type="ARBA" id="ARBA00049360"/>
    </source>
</evidence>
<dbReference type="RefSeq" id="WP_153718715.1">
    <property type="nucleotide sequence ID" value="NZ_WJPP01000001.1"/>
</dbReference>
<dbReference type="AlphaFoldDB" id="A0A6N7QNR9"/>
<dbReference type="InterPro" id="IPR017871">
    <property type="entry name" value="ABC_transporter-like_CS"/>
</dbReference>
<protein>
    <recommendedName>
        <fullName evidence="11">ATP-binding protein Uup</fullName>
        <ecNumber evidence="11">3.6.1.-</ecNumber>
    </recommendedName>
</protein>
<comment type="caution">
    <text evidence="14">The sequence shown here is derived from an EMBL/GenBank/DDBJ whole genome shotgun (WGS) entry which is preliminary data.</text>
</comment>
<feature type="binding site" evidence="11">
    <location>
        <begin position="36"/>
        <end position="43"/>
    </location>
    <ligand>
        <name>ATP</name>
        <dbReference type="ChEBI" id="CHEBI:30616"/>
        <label>1</label>
    </ligand>
</feature>
<dbReference type="GO" id="GO:0006281">
    <property type="term" value="P:DNA repair"/>
    <property type="evidence" value="ECO:0007669"/>
    <property type="project" value="UniProtKB-KW"/>
</dbReference>
<keyword evidence="1 11" id="KW-0963">Cytoplasm</keyword>
<dbReference type="Gene3D" id="1.10.287.380">
    <property type="entry name" value="Valyl-tRNA synthetase, C-terminal domain"/>
    <property type="match status" value="1"/>
</dbReference>
<keyword evidence="3 11" id="KW-0547">Nucleotide-binding</keyword>
<dbReference type="InterPro" id="IPR037118">
    <property type="entry name" value="Val-tRNA_synth_C_sf"/>
</dbReference>
<dbReference type="InterPro" id="IPR032781">
    <property type="entry name" value="ABC_tran_Xtn"/>
</dbReference>
<dbReference type="PANTHER" id="PTHR42855:SF1">
    <property type="entry name" value="ABC TRANSPORTER DOMAIN-CONTAINING PROTEIN"/>
    <property type="match status" value="1"/>
</dbReference>
<keyword evidence="15" id="KW-1185">Reference proteome</keyword>
<dbReference type="GO" id="GO:0003677">
    <property type="term" value="F:DNA binding"/>
    <property type="evidence" value="ECO:0007669"/>
    <property type="project" value="UniProtKB-UniRule"/>
</dbReference>
<dbReference type="InterPro" id="IPR043686">
    <property type="entry name" value="Uup"/>
</dbReference>
<dbReference type="Proteomes" id="UP000433788">
    <property type="component" value="Unassembled WGS sequence"/>
</dbReference>
<dbReference type="EMBL" id="WJPP01000001">
    <property type="protein sequence ID" value="MRH77682.1"/>
    <property type="molecule type" value="Genomic_DNA"/>
</dbReference>
<dbReference type="GO" id="GO:0005524">
    <property type="term" value="F:ATP binding"/>
    <property type="evidence" value="ECO:0007669"/>
    <property type="project" value="UniProtKB-UniRule"/>
</dbReference>
<dbReference type="InterPro" id="IPR027417">
    <property type="entry name" value="P-loop_NTPase"/>
</dbReference>
<feature type="domain" description="ABC transporter" evidence="13">
    <location>
        <begin position="317"/>
        <end position="535"/>
    </location>
</feature>
<dbReference type="SUPFAM" id="SSF52540">
    <property type="entry name" value="P-loop containing nucleoside triphosphate hydrolases"/>
    <property type="match status" value="2"/>
</dbReference>
<dbReference type="SMART" id="SM00382">
    <property type="entry name" value="AAA"/>
    <property type="match status" value="2"/>
</dbReference>
<comment type="subcellular location">
    <subcellularLocation>
        <location evidence="11">Cytoplasm</location>
    </subcellularLocation>
    <text evidence="11">Associates with ribosomes.</text>
</comment>
<dbReference type="Gene3D" id="3.40.50.300">
    <property type="entry name" value="P-loop containing nucleotide triphosphate hydrolases"/>
    <property type="match status" value="2"/>
</dbReference>
<dbReference type="PROSITE" id="PS50893">
    <property type="entry name" value="ABC_TRANSPORTER_2"/>
    <property type="match status" value="2"/>
</dbReference>
<sequence>MSLISLENIEIAVGGPPLLDHANLVVEPGERVCVVGRNGAGKSTLLRLMAGEIAPDDGQIRRHDSVVVARLEQAVPDGLDGSIFDVVAAGLGEVGALLAQHHALTEQLVAGGEAPELGEVQAALDAADGWQLDQRVSSILTRLELPESVAFDSLSGGLRRRVLLARALVRRPDLLLLDEPTNHLDIEAIQWLEGFLRDYPGAIVFVTHDRAFLQAVATRIVEIDRGELTSWPGDYANFLRRKAERAHAEAIEQARFDKKLAEEEAWIRQGIEARRTRNEGRVRALEAMRAARRERRSGPGEARIAVAEAERSGKRVIEVENASVAYGDKPVVVDFSTRIVRGDRVGIIGPNGAGKTTLLRLMLGEIEPDSGTVQLGTRLEIAYFDQHRQALDDTQTARDNVAGGEDFIELGDGRRRHVMGYLQDFLFTPDRANAPISRLSGGERNRLLLARLFSRPSNLLVLDEPTNDLDVETLELLEERLVDYEGTLLLVSHDRAFLDNVVTSVIAPEGGGHFAEYVGGYADWQRQTAAARSSESEAPSKPVGQSKPPAQPKPAPKKPLGKKLSSKELRELEALPAQIEALEQAVARAAEAVNDPALYQQGDEAAIKAAAAQLKAAEADFEAAFNRWEALEARHTG</sequence>
<feature type="coiled-coil region" evidence="11">
    <location>
        <begin position="572"/>
        <end position="634"/>
    </location>
</feature>
<keyword evidence="11" id="KW-0175">Coiled coil</keyword>
<comment type="similarity">
    <text evidence="10 11">Belongs to the ABC transporter superfamily. ABCF family. Uup subfamily.</text>
</comment>
<dbReference type="FunFam" id="3.40.50.300:FF:000309">
    <property type="entry name" value="ABC transporter ATP-binding protein"/>
    <property type="match status" value="1"/>
</dbReference>
<dbReference type="Pfam" id="PF00005">
    <property type="entry name" value="ABC_tran"/>
    <property type="match status" value="2"/>
</dbReference>
<dbReference type="Pfam" id="PF16326">
    <property type="entry name" value="ABC_tran_CTD"/>
    <property type="match status" value="1"/>
</dbReference>
<feature type="binding site" evidence="11">
    <location>
        <begin position="349"/>
        <end position="356"/>
    </location>
    <ligand>
        <name>ATP</name>
        <dbReference type="ChEBI" id="CHEBI:30616"/>
        <label>2</label>
    </ligand>
</feature>
<gene>
    <name evidence="11" type="primary">uup</name>
    <name evidence="14" type="ORF">GH984_03080</name>
</gene>
<dbReference type="PANTHER" id="PTHR42855">
    <property type="entry name" value="ABC TRANSPORTER ATP-BINDING SUBUNIT"/>
    <property type="match status" value="1"/>
</dbReference>
<dbReference type="EC" id="3.6.1.-" evidence="11"/>
<evidence type="ECO:0000256" key="6">
    <source>
        <dbReference type="ARBA" id="ARBA00022840"/>
    </source>
</evidence>
<evidence type="ECO:0000256" key="12">
    <source>
        <dbReference type="SAM" id="MobiDB-lite"/>
    </source>
</evidence>
<keyword evidence="2 11" id="KW-0677">Repeat</keyword>
<comment type="catalytic activity">
    <reaction evidence="9 11">
        <text>ATP + H2O = ADP + phosphate + H(+)</text>
        <dbReference type="Rhea" id="RHEA:13065"/>
        <dbReference type="ChEBI" id="CHEBI:15377"/>
        <dbReference type="ChEBI" id="CHEBI:15378"/>
        <dbReference type="ChEBI" id="CHEBI:30616"/>
        <dbReference type="ChEBI" id="CHEBI:43474"/>
        <dbReference type="ChEBI" id="CHEBI:456216"/>
    </reaction>
</comment>
<evidence type="ECO:0000256" key="3">
    <source>
        <dbReference type="ARBA" id="ARBA00022741"/>
    </source>
</evidence>